<dbReference type="EMBL" id="JBHUJB010000035">
    <property type="protein sequence ID" value="MFD2158948.1"/>
    <property type="molecule type" value="Genomic_DNA"/>
</dbReference>
<dbReference type="Proteomes" id="UP001597389">
    <property type="component" value="Unassembled WGS sequence"/>
</dbReference>
<dbReference type="PANTHER" id="PTHR12526">
    <property type="entry name" value="GLYCOSYLTRANSFERASE"/>
    <property type="match status" value="1"/>
</dbReference>
<keyword evidence="2" id="KW-0328">Glycosyltransferase</keyword>
<sequence length="381" mass="43345">MKILFIESYPQVVFGQQRTMLRLLNEAEDAGHDCVVMCTAEGEYTKLLRESGYKVLVCEYPKALASYGGAIYRYKGWARFKCYYQGLMYVLSTFKRIRELKVDVMYCNDMRGLLTSGVAARMLGVPVVIWDKLDKPHGWFDWLQLPLVTRNIVICYAVASKYPRWQKSLFNHKIERVFEGVDFSTFDRYQSLRNDLPADSDSIYMAIVGTITRRKGHHRVFDALPKVQAEIPNLHLLVIGEVSGNSEDDEYKDDLKLKSNERVHYLGFRNDVGDLMKSIDILLVPSLNEGTPLVINEAMAASVPVVGSRAGGIPEVVVDGETGYLFDGDDTQQLAKCIIELSKDCQLRQKMGTEGRRRAELKFNRSVQMKRVVEILEGAKK</sequence>
<comment type="caution">
    <text evidence="2">The sequence shown here is derived from an EMBL/GenBank/DDBJ whole genome shotgun (WGS) entry which is preliminary data.</text>
</comment>
<dbReference type="RefSeq" id="WP_377177970.1">
    <property type="nucleotide sequence ID" value="NZ_JBHUJB010000035.1"/>
</dbReference>
<gene>
    <name evidence="2" type="ORF">ACFSW8_08570</name>
</gene>
<dbReference type="CDD" id="cd03801">
    <property type="entry name" value="GT4_PimA-like"/>
    <property type="match status" value="1"/>
</dbReference>
<keyword evidence="2" id="KW-0808">Transferase</keyword>
<reference evidence="3" key="1">
    <citation type="journal article" date="2019" name="Int. J. Syst. Evol. Microbiol.">
        <title>The Global Catalogue of Microorganisms (GCM) 10K type strain sequencing project: providing services to taxonomists for standard genome sequencing and annotation.</title>
        <authorList>
            <consortium name="The Broad Institute Genomics Platform"/>
            <consortium name="The Broad Institute Genome Sequencing Center for Infectious Disease"/>
            <person name="Wu L."/>
            <person name="Ma J."/>
        </authorList>
    </citation>
    <scope>NUCLEOTIDE SEQUENCE [LARGE SCALE GENOMIC DNA]</scope>
    <source>
        <strain evidence="3">CCUG 57942</strain>
    </source>
</reference>
<name>A0ABW4ZAL3_9BACT</name>
<dbReference type="InterPro" id="IPR001296">
    <property type="entry name" value="Glyco_trans_1"/>
</dbReference>
<organism evidence="2 3">
    <name type="scientific">Rubritalea tangerina</name>
    <dbReference type="NCBI Taxonomy" id="430798"/>
    <lineage>
        <taxon>Bacteria</taxon>
        <taxon>Pseudomonadati</taxon>
        <taxon>Verrucomicrobiota</taxon>
        <taxon>Verrucomicrobiia</taxon>
        <taxon>Verrucomicrobiales</taxon>
        <taxon>Rubritaleaceae</taxon>
        <taxon>Rubritalea</taxon>
    </lineage>
</organism>
<evidence type="ECO:0000259" key="1">
    <source>
        <dbReference type="Pfam" id="PF00534"/>
    </source>
</evidence>
<dbReference type="EC" id="2.4.-.-" evidence="2"/>
<accession>A0ABW4ZAL3</accession>
<protein>
    <submittedName>
        <fullName evidence="2">Glycosyltransferase family 4 protein</fullName>
        <ecNumber evidence="2">2.4.-.-</ecNumber>
    </submittedName>
</protein>
<keyword evidence="3" id="KW-1185">Reference proteome</keyword>
<dbReference type="GO" id="GO:0016757">
    <property type="term" value="F:glycosyltransferase activity"/>
    <property type="evidence" value="ECO:0007669"/>
    <property type="project" value="UniProtKB-KW"/>
</dbReference>
<proteinExistence type="predicted"/>
<evidence type="ECO:0000313" key="2">
    <source>
        <dbReference type="EMBL" id="MFD2158948.1"/>
    </source>
</evidence>
<feature type="domain" description="Glycosyl transferase family 1" evidence="1">
    <location>
        <begin position="192"/>
        <end position="358"/>
    </location>
</feature>
<dbReference type="Gene3D" id="3.40.50.2000">
    <property type="entry name" value="Glycogen Phosphorylase B"/>
    <property type="match status" value="2"/>
</dbReference>
<evidence type="ECO:0000313" key="3">
    <source>
        <dbReference type="Proteomes" id="UP001597389"/>
    </source>
</evidence>
<dbReference type="Pfam" id="PF00534">
    <property type="entry name" value="Glycos_transf_1"/>
    <property type="match status" value="1"/>
</dbReference>
<dbReference type="PANTHER" id="PTHR12526:SF630">
    <property type="entry name" value="GLYCOSYLTRANSFERASE"/>
    <property type="match status" value="1"/>
</dbReference>
<dbReference type="SUPFAM" id="SSF53756">
    <property type="entry name" value="UDP-Glycosyltransferase/glycogen phosphorylase"/>
    <property type="match status" value="1"/>
</dbReference>